<organism evidence="1 2">
    <name type="scientific">Variovorax beijingensis</name>
    <dbReference type="NCBI Taxonomy" id="2496117"/>
    <lineage>
        <taxon>Bacteria</taxon>
        <taxon>Pseudomonadati</taxon>
        <taxon>Pseudomonadota</taxon>
        <taxon>Betaproteobacteria</taxon>
        <taxon>Burkholderiales</taxon>
        <taxon>Comamonadaceae</taxon>
        <taxon>Variovorax</taxon>
    </lineage>
</organism>
<evidence type="ECO:0000313" key="1">
    <source>
        <dbReference type="EMBL" id="RRH79950.1"/>
    </source>
</evidence>
<dbReference type="RefSeq" id="WP_124962167.1">
    <property type="nucleotide sequence ID" value="NZ_RQXU01000044.1"/>
</dbReference>
<sequence length="268" mass="28005">MGSGENELDALFRQNNNWAGVSAMPSNQEPDFCWITAGNASANPYANLSMAGGVQLAAGPGYSGGVDSNRLSLDMLNPNDQVPAGGSLRGMTNEELLARGNALLASGNSSMPLGGPVVDTGITLREITVNASAEDDGSYDVSEAARLSNYPTPNGAYAGTITNLPPTFWERTWLSPEVQHVMGNSITGKAVGGLMSFVGSGVAGLRSDGYNFATGKHLNPVQQRDARIDTFINVATLASLAIRTRANAARAQPVGRALRRPAIDRLLA</sequence>
<comment type="caution">
    <text evidence="1">The sequence shown here is derived from an EMBL/GenBank/DDBJ whole genome shotgun (WGS) entry which is preliminary data.</text>
</comment>
<dbReference type="EMBL" id="RQXU01000044">
    <property type="protein sequence ID" value="RRH79950.1"/>
    <property type="molecule type" value="Genomic_DNA"/>
</dbReference>
<gene>
    <name evidence="1" type="ORF">EH244_31255</name>
</gene>
<dbReference type="Proteomes" id="UP000271590">
    <property type="component" value="Unassembled WGS sequence"/>
</dbReference>
<accession>A0A3P3E0D2</accession>
<reference evidence="1 2" key="1">
    <citation type="submission" date="2018-11" db="EMBL/GenBank/DDBJ databases">
        <title>The genome of Variovorax sp T529.</title>
        <authorList>
            <person name="Gao J."/>
        </authorList>
    </citation>
    <scope>NUCLEOTIDE SEQUENCE [LARGE SCALE GENOMIC DNA]</scope>
    <source>
        <strain evidence="1 2">T529</strain>
    </source>
</reference>
<dbReference type="AlphaFoldDB" id="A0A3P3E0D2"/>
<evidence type="ECO:0000313" key="2">
    <source>
        <dbReference type="Proteomes" id="UP000271590"/>
    </source>
</evidence>
<name>A0A3P3E0D2_9BURK</name>
<protein>
    <submittedName>
        <fullName evidence="1">Uncharacterized protein</fullName>
    </submittedName>
</protein>
<proteinExistence type="predicted"/>